<dbReference type="AlphaFoldDB" id="A0A5C3QED7"/>
<gene>
    <name evidence="2" type="ORF">BDV98DRAFT_583645</name>
</gene>
<feature type="compositionally biased region" description="Acidic residues" evidence="1">
    <location>
        <begin position="281"/>
        <end position="292"/>
    </location>
</feature>
<organism evidence="2 3">
    <name type="scientific">Pterulicium gracile</name>
    <dbReference type="NCBI Taxonomy" id="1884261"/>
    <lineage>
        <taxon>Eukaryota</taxon>
        <taxon>Fungi</taxon>
        <taxon>Dikarya</taxon>
        <taxon>Basidiomycota</taxon>
        <taxon>Agaricomycotina</taxon>
        <taxon>Agaricomycetes</taxon>
        <taxon>Agaricomycetidae</taxon>
        <taxon>Agaricales</taxon>
        <taxon>Pleurotineae</taxon>
        <taxon>Pterulaceae</taxon>
        <taxon>Pterulicium</taxon>
    </lineage>
</organism>
<feature type="compositionally biased region" description="Low complexity" evidence="1">
    <location>
        <begin position="412"/>
        <end position="442"/>
    </location>
</feature>
<reference evidence="2 3" key="1">
    <citation type="journal article" date="2019" name="Nat. Ecol. Evol.">
        <title>Megaphylogeny resolves global patterns of mushroom evolution.</title>
        <authorList>
            <person name="Varga T."/>
            <person name="Krizsan K."/>
            <person name="Foldi C."/>
            <person name="Dima B."/>
            <person name="Sanchez-Garcia M."/>
            <person name="Sanchez-Ramirez S."/>
            <person name="Szollosi G.J."/>
            <person name="Szarkandi J.G."/>
            <person name="Papp V."/>
            <person name="Albert L."/>
            <person name="Andreopoulos W."/>
            <person name="Angelini C."/>
            <person name="Antonin V."/>
            <person name="Barry K.W."/>
            <person name="Bougher N.L."/>
            <person name="Buchanan P."/>
            <person name="Buyck B."/>
            <person name="Bense V."/>
            <person name="Catcheside P."/>
            <person name="Chovatia M."/>
            <person name="Cooper J."/>
            <person name="Damon W."/>
            <person name="Desjardin D."/>
            <person name="Finy P."/>
            <person name="Geml J."/>
            <person name="Haridas S."/>
            <person name="Hughes K."/>
            <person name="Justo A."/>
            <person name="Karasinski D."/>
            <person name="Kautmanova I."/>
            <person name="Kiss B."/>
            <person name="Kocsube S."/>
            <person name="Kotiranta H."/>
            <person name="LaButti K.M."/>
            <person name="Lechner B.E."/>
            <person name="Liimatainen K."/>
            <person name="Lipzen A."/>
            <person name="Lukacs Z."/>
            <person name="Mihaltcheva S."/>
            <person name="Morgado L.N."/>
            <person name="Niskanen T."/>
            <person name="Noordeloos M.E."/>
            <person name="Ohm R.A."/>
            <person name="Ortiz-Santana B."/>
            <person name="Ovrebo C."/>
            <person name="Racz N."/>
            <person name="Riley R."/>
            <person name="Savchenko A."/>
            <person name="Shiryaev A."/>
            <person name="Soop K."/>
            <person name="Spirin V."/>
            <person name="Szebenyi C."/>
            <person name="Tomsovsky M."/>
            <person name="Tulloss R.E."/>
            <person name="Uehling J."/>
            <person name="Grigoriev I.V."/>
            <person name="Vagvolgyi C."/>
            <person name="Papp T."/>
            <person name="Martin F.M."/>
            <person name="Miettinen O."/>
            <person name="Hibbett D.S."/>
            <person name="Nagy L.G."/>
        </authorList>
    </citation>
    <scope>NUCLEOTIDE SEQUENCE [LARGE SCALE GENOMIC DNA]</scope>
    <source>
        <strain evidence="2 3">CBS 309.79</strain>
    </source>
</reference>
<feature type="region of interest" description="Disordered" evidence="1">
    <location>
        <begin position="648"/>
        <end position="675"/>
    </location>
</feature>
<feature type="compositionally biased region" description="Polar residues" evidence="1">
    <location>
        <begin position="35"/>
        <end position="47"/>
    </location>
</feature>
<evidence type="ECO:0000256" key="1">
    <source>
        <dbReference type="SAM" id="MobiDB-lite"/>
    </source>
</evidence>
<sequence length="780" mass="83814">MPFDKARTAVQGSASPLVPVHAAESHSHRDGSATAAAQSDAQGQVPVQSRYNPVESAKAKHLCLQLQTRLRYAKLKIDYGWQTQGLEEVENLWTHAQPKPKTASGGRNTKRKRATTAAAASPGGKSSNVNGNGNGNGNPPSLSSHTPSLSPTEDLEGRPRPRKRKAGLDGAANEAVNANGHAQVGNGHTQTGNGHCILSPSSPPPSELARKGHSPPPPHLHPSLPIAFPHKQSLALRPISDERTPAARTASPAAHTLTPVPRTASPGPRTTRTKSPADLDANADADGDLEDADGDVDMDVVGAIMGLANGNSLDRPPPQQAKTLERPQQAFERPVQQVYDRPAVSGVERVQQVYGKPQQTYDEPHQAYDKPQQTYEYQHEYEPQIDPVLQQMGYGQGLGGVYQPPISPQVDHQQVQSHQQQQQSHQQQQNQHQESQQQQQNQNHHRQPQPTHNHLAQRLNGNGNGSRRNSEPERPTSRPSPLSQMHFPGQGHERRDFSSSQQARFPNGTHDQRDLSAQHREFSTQQVPYPTVGGDMDRYRGGAPTTPGVGVGLPEGFNVNDSQHQSPQSYSSPAPYPPPGGPSVSPWSPQAEPSHNARTHSSHSAASLPKPSSATSRQNQQQAYIPEFELAPNEQILVVDETGMPAASNYASHLHSPGGQHPHSSGGQQLQGGSHEIRTVSHEMTPEEMALVMSSEMHASALNGVSNSELGPDGAAEGVDSPAVEVDGAEASGLVVGEGEGEGGQWPEGHMVIPTFSYGDPNLTYDSFWTTHGMGKAVRM</sequence>
<name>A0A5C3QED7_9AGAR</name>
<feature type="compositionally biased region" description="Low complexity" evidence="1">
    <location>
        <begin position="562"/>
        <end position="573"/>
    </location>
</feature>
<dbReference type="Proteomes" id="UP000305067">
    <property type="component" value="Unassembled WGS sequence"/>
</dbReference>
<dbReference type="OrthoDB" id="2359117at2759"/>
<dbReference type="EMBL" id="ML178829">
    <property type="protein sequence ID" value="TFL00433.1"/>
    <property type="molecule type" value="Genomic_DNA"/>
</dbReference>
<evidence type="ECO:0000313" key="3">
    <source>
        <dbReference type="Proteomes" id="UP000305067"/>
    </source>
</evidence>
<protein>
    <submittedName>
        <fullName evidence="2">Uncharacterized protein</fullName>
    </submittedName>
</protein>
<feature type="region of interest" description="Disordered" evidence="1">
    <location>
        <begin position="97"/>
        <end position="226"/>
    </location>
</feature>
<feature type="compositionally biased region" description="Basic and acidic residues" evidence="1">
    <location>
        <begin position="510"/>
        <end position="522"/>
    </location>
</feature>
<feature type="region of interest" description="Disordered" evidence="1">
    <location>
        <begin position="399"/>
        <end position="621"/>
    </location>
</feature>
<accession>A0A5C3QED7</accession>
<evidence type="ECO:0000313" key="2">
    <source>
        <dbReference type="EMBL" id="TFL00433.1"/>
    </source>
</evidence>
<proteinExistence type="predicted"/>
<dbReference type="STRING" id="1884261.A0A5C3QED7"/>
<feature type="compositionally biased region" description="Low complexity" evidence="1">
    <location>
        <begin position="652"/>
        <end position="674"/>
    </location>
</feature>
<feature type="region of interest" description="Disordered" evidence="1">
    <location>
        <begin position="243"/>
        <end position="292"/>
    </location>
</feature>
<feature type="region of interest" description="Disordered" evidence="1">
    <location>
        <begin position="1"/>
        <end position="47"/>
    </location>
</feature>
<feature type="compositionally biased region" description="Low complexity" evidence="1">
    <location>
        <begin position="115"/>
        <end position="152"/>
    </location>
</feature>
<keyword evidence="3" id="KW-1185">Reference proteome</keyword>
<feature type="compositionally biased region" description="Polar residues" evidence="1">
    <location>
        <begin position="602"/>
        <end position="621"/>
    </location>
</feature>